<name>A0A7W8B3K5_STRST</name>
<dbReference type="InterPro" id="IPR045428">
    <property type="entry name" value="EACC1"/>
</dbReference>
<sequence length="113" mass="12970">MMQIRMDGPGADEELRSLRLWLLEIPEIRQHAKISWLTVDPQPEEMSAGALDALQLVTDNLWQMATFSLAYATWRKTRVRSPRVTVEYNGKIVTIEGDDSDVVERVIRTLAEE</sequence>
<accession>A0A7W8B3K5</accession>
<organism evidence="1 2">
    <name type="scientific">Streptomyces spectabilis</name>
    <dbReference type="NCBI Taxonomy" id="68270"/>
    <lineage>
        <taxon>Bacteria</taxon>
        <taxon>Bacillati</taxon>
        <taxon>Actinomycetota</taxon>
        <taxon>Actinomycetes</taxon>
        <taxon>Kitasatosporales</taxon>
        <taxon>Streptomycetaceae</taxon>
        <taxon>Streptomyces</taxon>
    </lineage>
</organism>
<dbReference type="AlphaFoldDB" id="A0A7W8B3K5"/>
<dbReference type="Pfam" id="PF19953">
    <property type="entry name" value="EACC1"/>
    <property type="match status" value="1"/>
</dbReference>
<evidence type="ECO:0000313" key="1">
    <source>
        <dbReference type="EMBL" id="MBB5109056.1"/>
    </source>
</evidence>
<evidence type="ECO:0000313" key="2">
    <source>
        <dbReference type="Proteomes" id="UP000549009"/>
    </source>
</evidence>
<keyword evidence="2" id="KW-1185">Reference proteome</keyword>
<dbReference type="EMBL" id="JACHJD010000023">
    <property type="protein sequence ID" value="MBB5109056.1"/>
    <property type="molecule type" value="Genomic_DNA"/>
</dbReference>
<dbReference type="Proteomes" id="UP000549009">
    <property type="component" value="Unassembled WGS sequence"/>
</dbReference>
<dbReference type="OrthoDB" id="3626734at2"/>
<gene>
    <name evidence="1" type="ORF">FHS40_008182</name>
</gene>
<reference evidence="1 2" key="1">
    <citation type="submission" date="2020-08" db="EMBL/GenBank/DDBJ databases">
        <title>Genomic Encyclopedia of Type Strains, Phase III (KMG-III): the genomes of soil and plant-associated and newly described type strains.</title>
        <authorList>
            <person name="Whitman W."/>
        </authorList>
    </citation>
    <scope>NUCLEOTIDE SEQUENCE [LARGE SCALE GENOMIC DNA]</scope>
    <source>
        <strain evidence="1 2">CECT 3146</strain>
    </source>
</reference>
<protein>
    <submittedName>
        <fullName evidence="1">Uncharacterized protein</fullName>
    </submittedName>
</protein>
<comment type="caution">
    <text evidence="1">The sequence shown here is derived from an EMBL/GenBank/DDBJ whole genome shotgun (WGS) entry which is preliminary data.</text>
</comment>
<proteinExistence type="predicted"/>